<proteinExistence type="predicted"/>
<keyword evidence="2" id="KW-1185">Reference proteome</keyword>
<reference evidence="1 2" key="1">
    <citation type="journal article" date="2022" name="Plant J.">
        <title>Chromosome-level genome of Camellia lanceoleosa provides a valuable resource for understanding genome evolution and self-incompatibility.</title>
        <authorList>
            <person name="Gong W."/>
            <person name="Xiao S."/>
            <person name="Wang L."/>
            <person name="Liao Z."/>
            <person name="Chang Y."/>
            <person name="Mo W."/>
            <person name="Hu G."/>
            <person name="Li W."/>
            <person name="Zhao G."/>
            <person name="Zhu H."/>
            <person name="Hu X."/>
            <person name="Ji K."/>
            <person name="Xiang X."/>
            <person name="Song Q."/>
            <person name="Yuan D."/>
            <person name="Jin S."/>
            <person name="Zhang L."/>
        </authorList>
    </citation>
    <scope>NUCLEOTIDE SEQUENCE [LARGE SCALE GENOMIC DNA]</scope>
    <source>
        <strain evidence="1">SQ_2022a</strain>
    </source>
</reference>
<gene>
    <name evidence="1" type="ORF">LOK49_LG10G01943</name>
</gene>
<protein>
    <submittedName>
        <fullName evidence="1">Protein phosphatase 2C 35</fullName>
    </submittedName>
</protein>
<name>A0ACC0G657_9ERIC</name>
<sequence length="117" mass="13272">MSSDGLYQYFTNEEAINEVEKFISSFPEGDPAQHLVEEVLFRAAKTADSMMQKAANVLSFSPMEVMTRTVHCIPFCNFIFYIPGLTLVEVRMISISNRLRSQEDGAETTRQAKPRKS</sequence>
<comment type="caution">
    <text evidence="1">The sequence shown here is derived from an EMBL/GenBank/DDBJ whole genome shotgun (WGS) entry which is preliminary data.</text>
</comment>
<evidence type="ECO:0000313" key="1">
    <source>
        <dbReference type="EMBL" id="KAI7996444.1"/>
    </source>
</evidence>
<accession>A0ACC0G657</accession>
<evidence type="ECO:0000313" key="2">
    <source>
        <dbReference type="Proteomes" id="UP001060215"/>
    </source>
</evidence>
<dbReference type="Proteomes" id="UP001060215">
    <property type="component" value="Chromosome 10"/>
</dbReference>
<organism evidence="1 2">
    <name type="scientific">Camellia lanceoleosa</name>
    <dbReference type="NCBI Taxonomy" id="1840588"/>
    <lineage>
        <taxon>Eukaryota</taxon>
        <taxon>Viridiplantae</taxon>
        <taxon>Streptophyta</taxon>
        <taxon>Embryophyta</taxon>
        <taxon>Tracheophyta</taxon>
        <taxon>Spermatophyta</taxon>
        <taxon>Magnoliopsida</taxon>
        <taxon>eudicotyledons</taxon>
        <taxon>Gunneridae</taxon>
        <taxon>Pentapetalae</taxon>
        <taxon>asterids</taxon>
        <taxon>Ericales</taxon>
        <taxon>Theaceae</taxon>
        <taxon>Camellia</taxon>
    </lineage>
</organism>
<dbReference type="EMBL" id="CM045767">
    <property type="protein sequence ID" value="KAI7996444.1"/>
    <property type="molecule type" value="Genomic_DNA"/>
</dbReference>